<name>A0ABV8FAN7_9ACTN</name>
<comment type="caution">
    <text evidence="10">The sequence shown here is derived from an EMBL/GenBank/DDBJ whole genome shotgun (WGS) entry which is preliminary data.</text>
</comment>
<feature type="transmembrane region" description="Helical" evidence="8">
    <location>
        <begin position="495"/>
        <end position="515"/>
    </location>
</feature>
<dbReference type="EMBL" id="JBHSBC010000048">
    <property type="protein sequence ID" value="MFC3985696.1"/>
    <property type="molecule type" value="Genomic_DNA"/>
</dbReference>
<feature type="region of interest" description="Disordered" evidence="7">
    <location>
        <begin position="1"/>
        <end position="72"/>
    </location>
</feature>
<feature type="transmembrane region" description="Helical" evidence="8">
    <location>
        <begin position="466"/>
        <end position="489"/>
    </location>
</feature>
<evidence type="ECO:0000256" key="8">
    <source>
        <dbReference type="SAM" id="Phobius"/>
    </source>
</evidence>
<feature type="transmembrane region" description="Helical" evidence="8">
    <location>
        <begin position="200"/>
        <end position="220"/>
    </location>
</feature>
<feature type="domain" description="Major facilitator superfamily (MFS) profile" evidence="9">
    <location>
        <begin position="133"/>
        <end position="520"/>
    </location>
</feature>
<feature type="transmembrane region" description="Helical" evidence="8">
    <location>
        <begin position="344"/>
        <end position="369"/>
    </location>
</feature>
<evidence type="ECO:0000259" key="9">
    <source>
        <dbReference type="PROSITE" id="PS50850"/>
    </source>
</evidence>
<feature type="transmembrane region" description="Helical" evidence="8">
    <location>
        <begin position="170"/>
        <end position="188"/>
    </location>
</feature>
<sequence length="537" mass="55433">MADAAAEGAVTGGEGRAQAGGSDSGEAQPELGDPEEPRASAVRQDAEAAPAAAPEVAAETTQEEAAGTVSRPSPRRRLVGVLAVPVRKLGTRARRGRIARAAAASEVQAVETGSAQEVPETRGGMFRSLRVYNYRLFAMGGVVSNVGGWMQRTAQDWLVLDLTKGSATALGVTTALQFLPQLLFGLWGGMIADRYPKRPVLIAAQSIMGLLALTLGVLTLTGNAQVWHVYVMAFALGLVLCVEVPTRQSFVVEMVGRKDLPNAIALNASSFNLARVVGPALAGVLIYALGGTGPIFVLNALSFLAVLGGLALMRTSELTTPEPVARAKGQLREGLRYVMERPDLLLPVLLVGFVSLCAQSFSMSIALMAREAFGAGASSFGLASSMFAVGALVGALMAARRVRPSRKLLIGGALSFGLFQVVTGLAPWYPLYLLLLVPAGVALISVNTTANTSVQLAASPEMRGRVMGIYVLVFTGGAPIGAPVLGWIAELGGPRTGVAVGGVLTMLGVGAAIMLTKAIGRRSRAVVRGGAAAPAGV</sequence>
<dbReference type="Gene3D" id="1.20.1250.20">
    <property type="entry name" value="MFS general substrate transporter like domains"/>
    <property type="match status" value="1"/>
</dbReference>
<dbReference type="CDD" id="cd06173">
    <property type="entry name" value="MFS_MefA_like"/>
    <property type="match status" value="1"/>
</dbReference>
<protein>
    <submittedName>
        <fullName evidence="10">MFS transporter</fullName>
    </submittedName>
</protein>
<feature type="compositionally biased region" description="Low complexity" evidence="7">
    <location>
        <begin position="41"/>
        <end position="66"/>
    </location>
</feature>
<dbReference type="RefSeq" id="WP_386195845.1">
    <property type="nucleotide sequence ID" value="NZ_JBHSBC010000048.1"/>
</dbReference>
<dbReference type="PROSITE" id="PS50850">
    <property type="entry name" value="MFS"/>
    <property type="match status" value="1"/>
</dbReference>
<keyword evidence="5 8" id="KW-1133">Transmembrane helix</keyword>
<proteinExistence type="predicted"/>
<comment type="subcellular location">
    <subcellularLocation>
        <location evidence="1">Cell membrane</location>
        <topology evidence="1">Multi-pass membrane protein</topology>
    </subcellularLocation>
</comment>
<evidence type="ECO:0000256" key="6">
    <source>
        <dbReference type="ARBA" id="ARBA00023136"/>
    </source>
</evidence>
<keyword evidence="3" id="KW-1003">Cell membrane</keyword>
<reference evidence="11" key="1">
    <citation type="journal article" date="2019" name="Int. J. Syst. Evol. Microbiol.">
        <title>The Global Catalogue of Microorganisms (GCM) 10K type strain sequencing project: providing services to taxonomists for standard genome sequencing and annotation.</title>
        <authorList>
            <consortium name="The Broad Institute Genomics Platform"/>
            <consortium name="The Broad Institute Genome Sequencing Center for Infectious Disease"/>
            <person name="Wu L."/>
            <person name="Ma J."/>
        </authorList>
    </citation>
    <scope>NUCLEOTIDE SEQUENCE [LARGE SCALE GENOMIC DNA]</scope>
    <source>
        <strain evidence="11">TBRC 7912</strain>
    </source>
</reference>
<dbReference type="SUPFAM" id="SSF103473">
    <property type="entry name" value="MFS general substrate transporter"/>
    <property type="match status" value="1"/>
</dbReference>
<dbReference type="Proteomes" id="UP001595698">
    <property type="component" value="Unassembled WGS sequence"/>
</dbReference>
<feature type="transmembrane region" description="Helical" evidence="8">
    <location>
        <begin position="375"/>
        <end position="396"/>
    </location>
</feature>
<feature type="transmembrane region" description="Helical" evidence="8">
    <location>
        <begin position="132"/>
        <end position="150"/>
    </location>
</feature>
<feature type="transmembrane region" description="Helical" evidence="8">
    <location>
        <begin position="226"/>
        <end position="244"/>
    </location>
</feature>
<dbReference type="InterPro" id="IPR036259">
    <property type="entry name" value="MFS_trans_sf"/>
</dbReference>
<dbReference type="PANTHER" id="PTHR23513:SF11">
    <property type="entry name" value="STAPHYLOFERRIN A TRANSPORTER"/>
    <property type="match status" value="1"/>
</dbReference>
<dbReference type="Pfam" id="PF05977">
    <property type="entry name" value="MFS_3"/>
    <property type="match status" value="1"/>
</dbReference>
<keyword evidence="11" id="KW-1185">Reference proteome</keyword>
<feature type="transmembrane region" description="Helical" evidence="8">
    <location>
        <begin position="408"/>
        <end position="426"/>
    </location>
</feature>
<dbReference type="InterPro" id="IPR010290">
    <property type="entry name" value="TM_effector"/>
</dbReference>
<evidence type="ECO:0000313" key="11">
    <source>
        <dbReference type="Proteomes" id="UP001595698"/>
    </source>
</evidence>
<evidence type="ECO:0000256" key="7">
    <source>
        <dbReference type="SAM" id="MobiDB-lite"/>
    </source>
</evidence>
<dbReference type="PANTHER" id="PTHR23513">
    <property type="entry name" value="INTEGRAL MEMBRANE EFFLUX PROTEIN-RELATED"/>
    <property type="match status" value="1"/>
</dbReference>
<organism evidence="10 11">
    <name type="scientific">Streptosporangium jomthongense</name>
    <dbReference type="NCBI Taxonomy" id="1193683"/>
    <lineage>
        <taxon>Bacteria</taxon>
        <taxon>Bacillati</taxon>
        <taxon>Actinomycetota</taxon>
        <taxon>Actinomycetes</taxon>
        <taxon>Streptosporangiales</taxon>
        <taxon>Streptosporangiaceae</taxon>
        <taxon>Streptosporangium</taxon>
    </lineage>
</organism>
<keyword evidence="4 8" id="KW-0812">Transmembrane</keyword>
<feature type="transmembrane region" description="Helical" evidence="8">
    <location>
        <begin position="295"/>
        <end position="313"/>
    </location>
</feature>
<evidence type="ECO:0000256" key="1">
    <source>
        <dbReference type="ARBA" id="ARBA00004651"/>
    </source>
</evidence>
<accession>A0ABV8FAN7</accession>
<gene>
    <name evidence="10" type="ORF">ACFOYY_36595</name>
</gene>
<evidence type="ECO:0000256" key="3">
    <source>
        <dbReference type="ARBA" id="ARBA00022475"/>
    </source>
</evidence>
<feature type="transmembrane region" description="Helical" evidence="8">
    <location>
        <begin position="264"/>
        <end position="289"/>
    </location>
</feature>
<keyword evidence="2" id="KW-0813">Transport</keyword>
<evidence type="ECO:0000256" key="5">
    <source>
        <dbReference type="ARBA" id="ARBA00022989"/>
    </source>
</evidence>
<dbReference type="InterPro" id="IPR020846">
    <property type="entry name" value="MFS_dom"/>
</dbReference>
<evidence type="ECO:0000313" key="10">
    <source>
        <dbReference type="EMBL" id="MFC3985696.1"/>
    </source>
</evidence>
<keyword evidence="6 8" id="KW-0472">Membrane</keyword>
<evidence type="ECO:0000256" key="2">
    <source>
        <dbReference type="ARBA" id="ARBA00022448"/>
    </source>
</evidence>
<feature type="transmembrane region" description="Helical" evidence="8">
    <location>
        <begin position="432"/>
        <end position="454"/>
    </location>
</feature>
<evidence type="ECO:0000256" key="4">
    <source>
        <dbReference type="ARBA" id="ARBA00022692"/>
    </source>
</evidence>